<evidence type="ECO:0000256" key="7">
    <source>
        <dbReference type="ARBA" id="ARBA00023010"/>
    </source>
</evidence>
<evidence type="ECO:0000256" key="2">
    <source>
        <dbReference type="ARBA" id="ARBA00022448"/>
    </source>
</evidence>
<organism evidence="10 11">
    <name type="scientific">Candidatus Desulfatifera sulfidica</name>
    <dbReference type="NCBI Taxonomy" id="2841691"/>
    <lineage>
        <taxon>Bacteria</taxon>
        <taxon>Pseudomonadati</taxon>
        <taxon>Thermodesulfobacteriota</taxon>
        <taxon>Desulfobulbia</taxon>
        <taxon>Desulfobulbales</taxon>
        <taxon>Desulfobulbaceae</taxon>
        <taxon>Candidatus Desulfatifera</taxon>
    </lineage>
</organism>
<comment type="subunit">
    <text evidence="9">Component of the Sec protein translocase complex. Heterotrimer consisting of SecY, SecE and SecG subunits. The heterotrimers can form oligomers, although 1 heterotrimer is thought to be able to translocate proteins. Interacts with the ribosome. Interacts with SecDF, and other proteins may be involved. Interacts with SecA.</text>
</comment>
<dbReference type="GO" id="GO:0005886">
    <property type="term" value="C:plasma membrane"/>
    <property type="evidence" value="ECO:0007669"/>
    <property type="project" value="UniProtKB-SubCell"/>
</dbReference>
<proteinExistence type="inferred from homology"/>
<keyword evidence="4 9" id="KW-0812">Transmembrane</keyword>
<dbReference type="GO" id="GO:0006605">
    <property type="term" value="P:protein targeting"/>
    <property type="evidence" value="ECO:0007669"/>
    <property type="project" value="UniProtKB-UniRule"/>
</dbReference>
<keyword evidence="3 9" id="KW-1003">Cell membrane</keyword>
<evidence type="ECO:0000256" key="1">
    <source>
        <dbReference type="ARBA" id="ARBA00004370"/>
    </source>
</evidence>
<accession>A0A8J6N8E1</accession>
<dbReference type="HAMAP" id="MF_00422">
    <property type="entry name" value="SecE"/>
    <property type="match status" value="1"/>
</dbReference>
<comment type="function">
    <text evidence="9">Essential subunit of the Sec protein translocation channel SecYEG. Clamps together the 2 halves of SecY. May contact the channel plug during translocation.</text>
</comment>
<dbReference type="GO" id="GO:0043952">
    <property type="term" value="P:protein transport by the Sec complex"/>
    <property type="evidence" value="ECO:0007669"/>
    <property type="project" value="UniProtKB-UniRule"/>
</dbReference>
<name>A0A8J6N8E1_9BACT</name>
<evidence type="ECO:0000313" key="11">
    <source>
        <dbReference type="Proteomes" id="UP000599024"/>
    </source>
</evidence>
<sequence length="81" mass="8901">MAAQDKKKKSDKSLEQPSKFAPAQISQFVTEVKAEFFKVVWPDRKVTMGLTGIVIVFAFVAALYLGAVDLVLGKLVSSILR</sequence>
<evidence type="ECO:0000256" key="6">
    <source>
        <dbReference type="ARBA" id="ARBA00022989"/>
    </source>
</evidence>
<gene>
    <name evidence="9 10" type="primary">secE</name>
    <name evidence="10" type="ORF">H8E79_06040</name>
</gene>
<evidence type="ECO:0000256" key="8">
    <source>
        <dbReference type="ARBA" id="ARBA00023136"/>
    </source>
</evidence>
<dbReference type="AlphaFoldDB" id="A0A8J6N8E1"/>
<feature type="transmembrane region" description="Helical" evidence="9">
    <location>
        <begin position="46"/>
        <end position="67"/>
    </location>
</feature>
<evidence type="ECO:0000256" key="5">
    <source>
        <dbReference type="ARBA" id="ARBA00022927"/>
    </source>
</evidence>
<protein>
    <recommendedName>
        <fullName evidence="9">Protein translocase subunit SecE</fullName>
    </recommendedName>
</protein>
<dbReference type="Gene3D" id="1.20.5.1030">
    <property type="entry name" value="Preprotein translocase secy subunit"/>
    <property type="match status" value="1"/>
</dbReference>
<comment type="caution">
    <text evidence="10">The sequence shown here is derived from an EMBL/GenBank/DDBJ whole genome shotgun (WGS) entry which is preliminary data.</text>
</comment>
<dbReference type="InterPro" id="IPR038379">
    <property type="entry name" value="SecE_sf"/>
</dbReference>
<keyword evidence="8 9" id="KW-0472">Membrane</keyword>
<evidence type="ECO:0000256" key="3">
    <source>
        <dbReference type="ARBA" id="ARBA00022475"/>
    </source>
</evidence>
<dbReference type="Pfam" id="PF00584">
    <property type="entry name" value="SecE"/>
    <property type="match status" value="1"/>
</dbReference>
<reference evidence="10 11" key="1">
    <citation type="submission" date="2020-08" db="EMBL/GenBank/DDBJ databases">
        <title>Bridging the membrane lipid divide: bacteria of the FCB group superphylum have the potential to synthesize archaeal ether lipids.</title>
        <authorList>
            <person name="Villanueva L."/>
            <person name="Von Meijenfeldt F.A.B."/>
            <person name="Westbye A.B."/>
            <person name="Yadav S."/>
            <person name="Hopmans E.C."/>
            <person name="Dutilh B.E."/>
            <person name="Sinninghe Damste J.S."/>
        </authorList>
    </citation>
    <scope>NUCLEOTIDE SEQUENCE [LARGE SCALE GENOMIC DNA]</scope>
    <source>
        <strain evidence="10">NIOZ-UU81</strain>
    </source>
</reference>
<evidence type="ECO:0000313" key="10">
    <source>
        <dbReference type="EMBL" id="MBC8208709.1"/>
    </source>
</evidence>
<dbReference type="GO" id="GO:0065002">
    <property type="term" value="P:intracellular protein transmembrane transport"/>
    <property type="evidence" value="ECO:0007669"/>
    <property type="project" value="UniProtKB-UniRule"/>
</dbReference>
<dbReference type="PANTHER" id="PTHR33910:SF1">
    <property type="entry name" value="PROTEIN TRANSLOCASE SUBUNIT SECE"/>
    <property type="match status" value="1"/>
</dbReference>
<keyword evidence="7 9" id="KW-0811">Translocation</keyword>
<dbReference type="GO" id="GO:0008320">
    <property type="term" value="F:protein transmembrane transporter activity"/>
    <property type="evidence" value="ECO:0007669"/>
    <property type="project" value="UniProtKB-UniRule"/>
</dbReference>
<evidence type="ECO:0000256" key="9">
    <source>
        <dbReference type="HAMAP-Rule" id="MF_00422"/>
    </source>
</evidence>
<dbReference type="NCBIfam" id="TIGR00964">
    <property type="entry name" value="secE_bact"/>
    <property type="match status" value="1"/>
</dbReference>
<dbReference type="PANTHER" id="PTHR33910">
    <property type="entry name" value="PROTEIN TRANSLOCASE SUBUNIT SECE"/>
    <property type="match status" value="1"/>
</dbReference>
<comment type="subcellular location">
    <subcellularLocation>
        <location evidence="9">Cell membrane</location>
        <topology evidence="9">Single-pass membrane protein</topology>
    </subcellularLocation>
    <subcellularLocation>
        <location evidence="1">Membrane</location>
    </subcellularLocation>
</comment>
<comment type="similarity">
    <text evidence="9">Belongs to the SecE/SEC61-gamma family.</text>
</comment>
<dbReference type="EMBL" id="JACNLK010000050">
    <property type="protein sequence ID" value="MBC8208709.1"/>
    <property type="molecule type" value="Genomic_DNA"/>
</dbReference>
<keyword evidence="6 9" id="KW-1133">Transmembrane helix</keyword>
<evidence type="ECO:0000256" key="4">
    <source>
        <dbReference type="ARBA" id="ARBA00022692"/>
    </source>
</evidence>
<dbReference type="InterPro" id="IPR005807">
    <property type="entry name" value="SecE_bac"/>
</dbReference>
<dbReference type="GO" id="GO:0009306">
    <property type="term" value="P:protein secretion"/>
    <property type="evidence" value="ECO:0007669"/>
    <property type="project" value="UniProtKB-UniRule"/>
</dbReference>
<keyword evidence="2 9" id="KW-0813">Transport</keyword>
<keyword evidence="5 9" id="KW-0653">Protein transport</keyword>
<dbReference type="Proteomes" id="UP000599024">
    <property type="component" value="Unassembled WGS sequence"/>
</dbReference>
<dbReference type="InterPro" id="IPR001901">
    <property type="entry name" value="Translocase_SecE/Sec61-g"/>
</dbReference>